<reference evidence="1 2" key="1">
    <citation type="submission" date="2020-02" db="EMBL/GenBank/DDBJ databases">
        <authorList>
            <person name="Ferguson B K."/>
        </authorList>
    </citation>
    <scope>NUCLEOTIDE SEQUENCE [LARGE SCALE GENOMIC DNA]</scope>
</reference>
<evidence type="ECO:0000313" key="1">
    <source>
        <dbReference type="EMBL" id="CAA9998600.1"/>
    </source>
</evidence>
<keyword evidence="2" id="KW-1185">Reference proteome</keyword>
<proteinExistence type="predicted"/>
<evidence type="ECO:0000313" key="2">
    <source>
        <dbReference type="Proteomes" id="UP000479000"/>
    </source>
</evidence>
<accession>A0A6H5G761</accession>
<organism evidence="1 2">
    <name type="scientific">Nesidiocoris tenuis</name>
    <dbReference type="NCBI Taxonomy" id="355587"/>
    <lineage>
        <taxon>Eukaryota</taxon>
        <taxon>Metazoa</taxon>
        <taxon>Ecdysozoa</taxon>
        <taxon>Arthropoda</taxon>
        <taxon>Hexapoda</taxon>
        <taxon>Insecta</taxon>
        <taxon>Pterygota</taxon>
        <taxon>Neoptera</taxon>
        <taxon>Paraneoptera</taxon>
        <taxon>Hemiptera</taxon>
        <taxon>Heteroptera</taxon>
        <taxon>Panheteroptera</taxon>
        <taxon>Cimicomorpha</taxon>
        <taxon>Miridae</taxon>
        <taxon>Dicyphina</taxon>
        <taxon>Nesidiocoris</taxon>
    </lineage>
</organism>
<dbReference type="EMBL" id="CADCXU010007256">
    <property type="protein sequence ID" value="CAA9998600.1"/>
    <property type="molecule type" value="Genomic_DNA"/>
</dbReference>
<sequence length="69" mass="8085">MYLIWWRLESPPYLSVWQTAKKNCCSSLMELFVTVPKLKNPRFSKKIHSKTLLCKDTSCTRPALPVQKN</sequence>
<dbReference type="Proteomes" id="UP000479000">
    <property type="component" value="Unassembled WGS sequence"/>
</dbReference>
<name>A0A6H5G761_9HEMI</name>
<dbReference type="AlphaFoldDB" id="A0A6H5G761"/>
<gene>
    <name evidence="1" type="ORF">NTEN_LOCUS4883</name>
</gene>
<protein>
    <submittedName>
        <fullName evidence="1">Uncharacterized protein</fullName>
    </submittedName>
</protein>